<organism evidence="3 4">
    <name type="scientific">Syphacia muris</name>
    <dbReference type="NCBI Taxonomy" id="451379"/>
    <lineage>
        <taxon>Eukaryota</taxon>
        <taxon>Metazoa</taxon>
        <taxon>Ecdysozoa</taxon>
        <taxon>Nematoda</taxon>
        <taxon>Chromadorea</taxon>
        <taxon>Rhabditida</taxon>
        <taxon>Spirurina</taxon>
        <taxon>Oxyuridomorpha</taxon>
        <taxon>Oxyuroidea</taxon>
        <taxon>Oxyuridae</taxon>
        <taxon>Syphacia</taxon>
    </lineage>
</organism>
<dbReference type="Proteomes" id="UP000046393">
    <property type="component" value="Unplaced"/>
</dbReference>
<feature type="coiled-coil region" evidence="1">
    <location>
        <begin position="145"/>
        <end position="273"/>
    </location>
</feature>
<sequence length="307" mass="35000">NNFCILIGNFCYLRGSCSSYDLTSPRLNFGDDVLQDSLNHLNISSSVEITFRVLRSRIETLEYDKVVKCEQKALESRLASSRQLIISQEENIHSKEQQNKTLKARLLSADLHARDKDAKIASLSVSVAISQKDGRSLGNMLHNELEQLRAEKVSSASDKQNLRKKIERLESERRELEAQRVRLERERAALKQHIETLELEKQKSDAASKQTNMEKLALDKSLTAMEKENKELYKNCSQLQKISQYDQAHSQSVKSLESKVSMLTKQLEIERKQRHPNFCDISSLDGKQKADSNSNFTRSAGKNAESL</sequence>
<name>A0A0N5ANK6_9BILA</name>
<proteinExistence type="predicted"/>
<feature type="region of interest" description="Disordered" evidence="2">
    <location>
        <begin position="274"/>
        <end position="307"/>
    </location>
</feature>
<keyword evidence="3" id="KW-1185">Reference proteome</keyword>
<feature type="compositionally biased region" description="Polar residues" evidence="2">
    <location>
        <begin position="291"/>
        <end position="307"/>
    </location>
</feature>
<evidence type="ECO:0000313" key="4">
    <source>
        <dbReference type="WBParaSite" id="SMUV_0000619401-mRNA-1"/>
    </source>
</evidence>
<evidence type="ECO:0000256" key="2">
    <source>
        <dbReference type="SAM" id="MobiDB-lite"/>
    </source>
</evidence>
<reference evidence="4" key="1">
    <citation type="submission" date="2017-02" db="UniProtKB">
        <authorList>
            <consortium name="WormBaseParasite"/>
        </authorList>
    </citation>
    <scope>IDENTIFICATION</scope>
</reference>
<evidence type="ECO:0000313" key="3">
    <source>
        <dbReference type="Proteomes" id="UP000046393"/>
    </source>
</evidence>
<dbReference type="WBParaSite" id="SMUV_0000619401-mRNA-1">
    <property type="protein sequence ID" value="SMUV_0000619401-mRNA-1"/>
    <property type="gene ID" value="SMUV_0000619401"/>
</dbReference>
<accession>A0A0N5ANK6</accession>
<dbReference type="AlphaFoldDB" id="A0A0N5ANK6"/>
<keyword evidence="1" id="KW-0175">Coiled coil</keyword>
<protein>
    <submittedName>
        <fullName evidence="4">Non-specific serine/threonine protein kinase</fullName>
    </submittedName>
</protein>
<evidence type="ECO:0000256" key="1">
    <source>
        <dbReference type="SAM" id="Coils"/>
    </source>
</evidence>